<sequence length="610" mass="67930">MSLTLVTAADAAFAPTLAQYLASVKAKGLDRDARIAVYDLGLDPGERARLAARFPFAEFLPFSLVPYPAHVAPSAGTYAWKPLVIADAAERFGGRIFWFDSATLFHGTLAEPLAELARHGVYTLSGQSNLAQRCAVSIRERLGVDPAFLDRRIRVGGVVGFDLEQPIARDILIDWADLALDPEVFIPAARDNSHNADQAILSILLFRAEAAGRLVLNEGDIDISSPHPVRWMSSRNKLDPARPRWSDPLARLWYRLYKAGDRANLRWQDFYRRRILGMHRWPKENFRTYVMRAGDGAPTPVPCPALSYYADPFLWRRDGRLWLFVEEFRYPEQLGRLVAMELGEDLQPGPLMPVLPLREHASYPFLFEAGGALYMLPETCALQALDLYVCDRFPDRWRRVRRIFEQADAVDSALFRHDGAWWILTCGKPLGQDGARTLALYRSEDLLTGAFEPHPVNAEGIFADGDYGFGRGAGSILRDETGLLRVMQKNLTYYGQGAELRRITRLDAQGYREEPAERDHPLARLAELASPHHIVLHDDVIAFDVRARVGFVSGLPWIGRALSALDPAAKRFLSGAPGLAGEIAAAVSAACRRLRPVDGRPPSSDPPCDG</sequence>
<accession>A0A857CCR5</accession>
<dbReference type="PANTHER" id="PTHR31389:SF4">
    <property type="entry name" value="LD39211P"/>
    <property type="match status" value="1"/>
</dbReference>
<feature type="domain" description="Glucosamine inositolphosphorylceramide transferase 1 N-terminal" evidence="1">
    <location>
        <begin position="307"/>
        <end position="514"/>
    </location>
</feature>
<dbReference type="PANTHER" id="PTHR31389">
    <property type="entry name" value="LD39211P"/>
    <property type="match status" value="1"/>
</dbReference>
<dbReference type="AlphaFoldDB" id="A0A857CCR5"/>
<dbReference type="Pfam" id="PF24793">
    <property type="entry name" value="GINT1_N"/>
    <property type="match status" value="1"/>
</dbReference>
<protein>
    <recommendedName>
        <fullName evidence="1">Glucosamine inositolphosphorylceramide transferase 1 N-terminal domain-containing protein</fullName>
    </recommendedName>
</protein>
<dbReference type="SUPFAM" id="SSF75005">
    <property type="entry name" value="Arabinanase/levansucrase/invertase"/>
    <property type="match status" value="1"/>
</dbReference>
<evidence type="ECO:0000313" key="3">
    <source>
        <dbReference type="Proteomes" id="UP000435648"/>
    </source>
</evidence>
<proteinExistence type="predicted"/>
<dbReference type="RefSeq" id="WP_158195503.1">
    <property type="nucleotide sequence ID" value="NZ_CP046908.1"/>
</dbReference>
<dbReference type="InterPro" id="IPR056442">
    <property type="entry name" value="GINT1_N"/>
</dbReference>
<name>A0A857CCR5_9HYPH</name>
<dbReference type="InterPro" id="IPR023296">
    <property type="entry name" value="Glyco_hydro_beta-prop_sf"/>
</dbReference>
<gene>
    <name evidence="2" type="ORF">GH266_20580</name>
</gene>
<evidence type="ECO:0000259" key="1">
    <source>
        <dbReference type="Pfam" id="PF24793"/>
    </source>
</evidence>
<organism evidence="2 3">
    <name type="scientific">Stappia indica</name>
    <dbReference type="NCBI Taxonomy" id="538381"/>
    <lineage>
        <taxon>Bacteria</taxon>
        <taxon>Pseudomonadati</taxon>
        <taxon>Pseudomonadota</taxon>
        <taxon>Alphaproteobacteria</taxon>
        <taxon>Hyphomicrobiales</taxon>
        <taxon>Stappiaceae</taxon>
        <taxon>Stappia</taxon>
    </lineage>
</organism>
<dbReference type="Proteomes" id="UP000435648">
    <property type="component" value="Chromosome"/>
</dbReference>
<dbReference type="EMBL" id="CP046908">
    <property type="protein sequence ID" value="QGZ36679.1"/>
    <property type="molecule type" value="Genomic_DNA"/>
</dbReference>
<dbReference type="OrthoDB" id="3771157at2"/>
<reference evidence="2 3" key="1">
    <citation type="submission" date="2019-12" db="EMBL/GenBank/DDBJ databases">
        <title>The genome of Stappia indica PHM037.</title>
        <authorList>
            <person name="Kacar D."/>
            <person name="Galan B."/>
            <person name="Canedo L."/>
            <person name="Rodriguez P."/>
            <person name="de la Calle F."/>
            <person name="Garcia J.L."/>
        </authorList>
    </citation>
    <scope>NUCLEOTIDE SEQUENCE [LARGE SCALE GENOMIC DNA]</scope>
    <source>
        <strain evidence="2 3">PHM037</strain>
    </source>
</reference>
<dbReference type="KEGG" id="siw:GH266_20580"/>
<evidence type="ECO:0000313" key="2">
    <source>
        <dbReference type="EMBL" id="QGZ36679.1"/>
    </source>
</evidence>